<evidence type="ECO:0000256" key="1">
    <source>
        <dbReference type="SAM" id="MobiDB-lite"/>
    </source>
</evidence>
<feature type="compositionally biased region" description="Low complexity" evidence="1">
    <location>
        <begin position="303"/>
        <end position="313"/>
    </location>
</feature>
<feature type="region of interest" description="Disordered" evidence="1">
    <location>
        <begin position="345"/>
        <end position="379"/>
    </location>
</feature>
<name>A0AAD6S1Y5_9AGAR</name>
<reference evidence="2" key="1">
    <citation type="submission" date="2023-03" db="EMBL/GenBank/DDBJ databases">
        <title>Massive genome expansion in bonnet fungi (Mycena s.s.) driven by repeated elements and novel gene families across ecological guilds.</title>
        <authorList>
            <consortium name="Lawrence Berkeley National Laboratory"/>
            <person name="Harder C.B."/>
            <person name="Miyauchi S."/>
            <person name="Viragh M."/>
            <person name="Kuo A."/>
            <person name="Thoen E."/>
            <person name="Andreopoulos B."/>
            <person name="Lu D."/>
            <person name="Skrede I."/>
            <person name="Drula E."/>
            <person name="Henrissat B."/>
            <person name="Morin E."/>
            <person name="Kohler A."/>
            <person name="Barry K."/>
            <person name="LaButti K."/>
            <person name="Morin E."/>
            <person name="Salamov A."/>
            <person name="Lipzen A."/>
            <person name="Mereny Z."/>
            <person name="Hegedus B."/>
            <person name="Baldrian P."/>
            <person name="Stursova M."/>
            <person name="Weitz H."/>
            <person name="Taylor A."/>
            <person name="Grigoriev I.V."/>
            <person name="Nagy L.G."/>
            <person name="Martin F."/>
            <person name="Kauserud H."/>
        </authorList>
    </citation>
    <scope>NUCLEOTIDE SEQUENCE</scope>
    <source>
        <strain evidence="2">CBHHK200</strain>
    </source>
</reference>
<organism evidence="2 3">
    <name type="scientific">Mycena alexandri</name>
    <dbReference type="NCBI Taxonomy" id="1745969"/>
    <lineage>
        <taxon>Eukaryota</taxon>
        <taxon>Fungi</taxon>
        <taxon>Dikarya</taxon>
        <taxon>Basidiomycota</taxon>
        <taxon>Agaricomycotina</taxon>
        <taxon>Agaricomycetes</taxon>
        <taxon>Agaricomycetidae</taxon>
        <taxon>Agaricales</taxon>
        <taxon>Marasmiineae</taxon>
        <taxon>Mycenaceae</taxon>
        <taxon>Mycena</taxon>
    </lineage>
</organism>
<evidence type="ECO:0000313" key="3">
    <source>
        <dbReference type="Proteomes" id="UP001218188"/>
    </source>
</evidence>
<feature type="compositionally biased region" description="Basic residues" evidence="1">
    <location>
        <begin position="233"/>
        <end position="244"/>
    </location>
</feature>
<feature type="compositionally biased region" description="Basic and acidic residues" evidence="1">
    <location>
        <begin position="181"/>
        <end position="195"/>
    </location>
</feature>
<keyword evidence="3" id="KW-1185">Reference proteome</keyword>
<evidence type="ECO:0000313" key="2">
    <source>
        <dbReference type="EMBL" id="KAJ7018400.1"/>
    </source>
</evidence>
<dbReference type="Proteomes" id="UP001218188">
    <property type="component" value="Unassembled WGS sequence"/>
</dbReference>
<accession>A0AAD6S1Y5</accession>
<gene>
    <name evidence="2" type="ORF">C8F04DRAFT_1277756</name>
</gene>
<comment type="caution">
    <text evidence="2">The sequence shown here is derived from an EMBL/GenBank/DDBJ whole genome shotgun (WGS) entry which is preliminary data.</text>
</comment>
<feature type="region of interest" description="Disordered" evidence="1">
    <location>
        <begin position="440"/>
        <end position="485"/>
    </location>
</feature>
<feature type="compositionally biased region" description="Basic and acidic residues" evidence="1">
    <location>
        <begin position="443"/>
        <end position="459"/>
    </location>
</feature>
<feature type="region of interest" description="Disordered" evidence="1">
    <location>
        <begin position="212"/>
        <end position="323"/>
    </location>
</feature>
<sequence>MGLGARRTPYAHHLRLPIPRAAPGSQAWSTPQRTHRPRVHRLRLEQHRSDILAGGLPALTPTREPRSSLHIHIQCCRHVHTRPVRTSVRTPRSDAARYPPRHPVMPTSFIAYLLARRRYARTLQRETKNAPRHQRVPPLRTLHPPPETPRPVRAHTPCLACIHTSPPGTHVPPARTQSGPKDVRSPRTRRPDSARRPRRLALALLSCYDTTAHDVSNPIRPPPGRPVGTHAPAHPRTHPPRSRRLGSPSSFVIVTSARTAPRMPQRHPAHTATGRIPPPHPHTRHDHLVIPTRRRLAPTPLGSSSSSSSSSPSTAYTAPTRLEGPGALALAPASHVYRRIHHDIPAHPTAHPTRLEDASNASRSLHRTHTPPRLVPGPYRTRGLEYLRALAPRRPRTTRDPATISRPGADHSDPPALTRSQCCRQQMVRVESKIRAPLWMRPLPEEQDHSSRSLDDSGGVHHLAAHADDDESVPEKSSAQRTRTLLLPCHTRGYALNATP</sequence>
<dbReference type="AlphaFoldDB" id="A0AAD6S1Y5"/>
<feature type="region of interest" description="Disordered" evidence="1">
    <location>
        <begin position="125"/>
        <end position="198"/>
    </location>
</feature>
<proteinExistence type="predicted"/>
<dbReference type="EMBL" id="JARJCM010000342">
    <property type="protein sequence ID" value="KAJ7018400.1"/>
    <property type="molecule type" value="Genomic_DNA"/>
</dbReference>
<feature type="region of interest" description="Disordered" evidence="1">
    <location>
        <begin position="395"/>
        <end position="417"/>
    </location>
</feature>
<protein>
    <submittedName>
        <fullName evidence="2">Uncharacterized protein</fullName>
    </submittedName>
</protein>